<dbReference type="PANTHER" id="PTHR43667:SF2">
    <property type="entry name" value="FATTY ACID C-METHYL TRANSFERASE"/>
    <property type="match status" value="1"/>
</dbReference>
<dbReference type="InterPro" id="IPR029063">
    <property type="entry name" value="SAM-dependent_MTases_sf"/>
</dbReference>
<organism evidence="2 3">
    <name type="scientific">Paenibacillus durus</name>
    <name type="common">Paenibacillus azotofixans</name>
    <dbReference type="NCBI Taxonomy" id="44251"/>
    <lineage>
        <taxon>Bacteria</taxon>
        <taxon>Bacillati</taxon>
        <taxon>Bacillota</taxon>
        <taxon>Bacilli</taxon>
        <taxon>Bacillales</taxon>
        <taxon>Paenibacillaceae</taxon>
        <taxon>Paenibacillus</taxon>
    </lineage>
</organism>
<dbReference type="eggNOG" id="COG2242">
    <property type="taxonomic scope" value="Bacteria"/>
</dbReference>
<dbReference type="STRING" id="44251.PDUR_24895"/>
<keyword evidence="3" id="KW-1185">Reference proteome</keyword>
<dbReference type="KEGG" id="pdu:PDUR_24895"/>
<evidence type="ECO:0000313" key="3">
    <source>
        <dbReference type="Proteomes" id="UP000029409"/>
    </source>
</evidence>
<dbReference type="Pfam" id="PF08241">
    <property type="entry name" value="Methyltransf_11"/>
    <property type="match status" value="1"/>
</dbReference>
<dbReference type="OrthoDB" id="525353at2"/>
<dbReference type="CDD" id="cd02440">
    <property type="entry name" value="AdoMet_MTases"/>
    <property type="match status" value="1"/>
</dbReference>
<dbReference type="GO" id="GO:0008757">
    <property type="term" value="F:S-adenosylmethionine-dependent methyltransferase activity"/>
    <property type="evidence" value="ECO:0007669"/>
    <property type="project" value="InterPro"/>
</dbReference>
<dbReference type="Proteomes" id="UP000029409">
    <property type="component" value="Chromosome"/>
</dbReference>
<sequence>MNEKIGNVKFNLKFYSGNDEYSDGDIEDEILSIVKQGEAEIEERLMNDNQWPILYHLSPYRHNLLDWYSFKKNCSILEIGAGCGGVTGVLCEKAKQVTAVELSKRRAEINAYRNFNRENLEIIVGNFEDMEFGEKFDYITLIGVLEYAGKFTKSPEPYKKFLENIKKFLKPDGELIIAIENKFGLKYWTGKKEDHTGISYEGIEGYLNDKGVRTFSKCEIRKLLSEVGFKEIEFYYPMPDYKLPTQIFSDSYLPKVGDLDKDAPSYDAEQIIAFQEYFAYNNLIQDNQFDYFANSFLLFCENGEGYAK</sequence>
<dbReference type="InterPro" id="IPR050723">
    <property type="entry name" value="CFA/CMAS"/>
</dbReference>
<keyword evidence="2" id="KW-0808">Transferase</keyword>
<dbReference type="GO" id="GO:0032259">
    <property type="term" value="P:methylation"/>
    <property type="evidence" value="ECO:0007669"/>
    <property type="project" value="UniProtKB-KW"/>
</dbReference>
<dbReference type="InterPro" id="IPR013216">
    <property type="entry name" value="Methyltransf_11"/>
</dbReference>
<feature type="domain" description="Methyltransferase type 11" evidence="1">
    <location>
        <begin position="77"/>
        <end position="177"/>
    </location>
</feature>
<gene>
    <name evidence="2" type="ORF">PDUR_24895</name>
</gene>
<evidence type="ECO:0000259" key="1">
    <source>
        <dbReference type="Pfam" id="PF08241"/>
    </source>
</evidence>
<protein>
    <submittedName>
        <fullName evidence="2">Methyltransferase type 12</fullName>
    </submittedName>
</protein>
<evidence type="ECO:0000313" key="2">
    <source>
        <dbReference type="EMBL" id="AIQ14752.1"/>
    </source>
</evidence>
<proteinExistence type="predicted"/>
<accession>A0A089HUH8</accession>
<name>A0A089HUH8_PAEDU</name>
<dbReference type="PANTHER" id="PTHR43667">
    <property type="entry name" value="CYCLOPROPANE-FATTY-ACYL-PHOSPHOLIPID SYNTHASE"/>
    <property type="match status" value="1"/>
</dbReference>
<dbReference type="RefSeq" id="WP_042208463.1">
    <property type="nucleotide sequence ID" value="NZ_CP009288.1"/>
</dbReference>
<dbReference type="AlphaFoldDB" id="A0A089HUH8"/>
<dbReference type="Gene3D" id="3.40.50.150">
    <property type="entry name" value="Vaccinia Virus protein VP39"/>
    <property type="match status" value="1"/>
</dbReference>
<keyword evidence="2" id="KW-0489">Methyltransferase</keyword>
<dbReference type="EMBL" id="CP009288">
    <property type="protein sequence ID" value="AIQ14752.1"/>
    <property type="molecule type" value="Genomic_DNA"/>
</dbReference>
<reference evidence="2 3" key="1">
    <citation type="submission" date="2014-08" db="EMBL/GenBank/DDBJ databases">
        <title>Comparative genomics of the Paenibacillus odorifer group.</title>
        <authorList>
            <person name="den Bakker H.C."/>
            <person name="Tsai Y.-C."/>
            <person name="Martin N."/>
            <person name="Korlach J."/>
            <person name="Wiedmann M."/>
        </authorList>
    </citation>
    <scope>NUCLEOTIDE SEQUENCE [LARGE SCALE GENOMIC DNA]</scope>
    <source>
        <strain evidence="2 3">DSM 1735</strain>
    </source>
</reference>
<dbReference type="SUPFAM" id="SSF53335">
    <property type="entry name" value="S-adenosyl-L-methionine-dependent methyltransferases"/>
    <property type="match status" value="1"/>
</dbReference>